<gene>
    <name evidence="2" type="ORF">R1sor_020588</name>
</gene>
<keyword evidence="3" id="KW-1185">Reference proteome</keyword>
<dbReference type="AlphaFoldDB" id="A0ABD3IK34"/>
<evidence type="ECO:0000259" key="1">
    <source>
        <dbReference type="Pfam" id="PF04937"/>
    </source>
</evidence>
<evidence type="ECO:0000313" key="2">
    <source>
        <dbReference type="EMBL" id="KAL3702566.1"/>
    </source>
</evidence>
<feature type="domain" description="DUF659" evidence="1">
    <location>
        <begin position="48"/>
        <end position="189"/>
    </location>
</feature>
<dbReference type="Proteomes" id="UP001633002">
    <property type="component" value="Unassembled WGS sequence"/>
</dbReference>
<dbReference type="EMBL" id="JBJQOH010000001">
    <property type="protein sequence ID" value="KAL3702566.1"/>
    <property type="molecule type" value="Genomic_DNA"/>
</dbReference>
<proteinExistence type="predicted"/>
<comment type="caution">
    <text evidence="2">The sequence shown here is derived from an EMBL/GenBank/DDBJ whole genome shotgun (WGS) entry which is preliminary data.</text>
</comment>
<sequence length="321" mass="37629">MDAAQREKADKLWSMAQAVMWLPFRTFKHPAFEEAYRFSSQFPSYKLPSEKRLHTTLLDANYETVREETEKKMFDHMVWDKITISCDGWTNKNGRPQMNMLHISRHGELAHRHVDGSNETKSAVWIAEHITKDIEDRGPPNVLQFVADNASANILAEKLVRERYPHIIFGGCVAHGLDLLMEDIGKLPRMVISDRWISWANDPQRPPQTRTDAREAKEIILDERFWDKVHDIVMMMEKIFVLLRQVDAHKDFLGRVFWESWECQDILKNLHKSTELISNIITPSSCDELFLLFRHCWNGWTNIIHTTAMLLNPAYLSDEER</sequence>
<dbReference type="InterPro" id="IPR012337">
    <property type="entry name" value="RNaseH-like_sf"/>
</dbReference>
<reference evidence="2 3" key="1">
    <citation type="submission" date="2024-09" db="EMBL/GenBank/DDBJ databases">
        <title>Chromosome-scale assembly of Riccia sorocarpa.</title>
        <authorList>
            <person name="Paukszto L."/>
        </authorList>
    </citation>
    <scope>NUCLEOTIDE SEQUENCE [LARGE SCALE GENOMIC DNA]</scope>
    <source>
        <strain evidence="2">LP-2024</strain>
        <tissue evidence="2">Aerial parts of the thallus</tissue>
    </source>
</reference>
<dbReference type="SUPFAM" id="SSF53098">
    <property type="entry name" value="Ribonuclease H-like"/>
    <property type="match status" value="1"/>
</dbReference>
<evidence type="ECO:0000313" key="3">
    <source>
        <dbReference type="Proteomes" id="UP001633002"/>
    </source>
</evidence>
<dbReference type="Pfam" id="PF04937">
    <property type="entry name" value="DUF659"/>
    <property type="match status" value="1"/>
</dbReference>
<protein>
    <recommendedName>
        <fullName evidence="1">DUF659 domain-containing protein</fullName>
    </recommendedName>
</protein>
<dbReference type="InterPro" id="IPR007021">
    <property type="entry name" value="DUF659"/>
</dbReference>
<accession>A0ABD3IK34</accession>
<name>A0ABD3IK34_9MARC</name>
<dbReference type="PANTHER" id="PTHR32166">
    <property type="entry name" value="OSJNBA0013A04.12 PROTEIN"/>
    <property type="match status" value="1"/>
</dbReference>
<dbReference type="PANTHER" id="PTHR32166:SF123">
    <property type="entry name" value="BED-TYPE DOMAIN-CONTAINING PROTEIN"/>
    <property type="match status" value="1"/>
</dbReference>
<organism evidence="2 3">
    <name type="scientific">Riccia sorocarpa</name>
    <dbReference type="NCBI Taxonomy" id="122646"/>
    <lineage>
        <taxon>Eukaryota</taxon>
        <taxon>Viridiplantae</taxon>
        <taxon>Streptophyta</taxon>
        <taxon>Embryophyta</taxon>
        <taxon>Marchantiophyta</taxon>
        <taxon>Marchantiopsida</taxon>
        <taxon>Marchantiidae</taxon>
        <taxon>Marchantiales</taxon>
        <taxon>Ricciaceae</taxon>
        <taxon>Riccia</taxon>
    </lineage>
</organism>